<dbReference type="PANTHER" id="PTHR43205:SF7">
    <property type="entry name" value="PROSTAGLANDIN REDUCTASE 1"/>
    <property type="match status" value="1"/>
</dbReference>
<dbReference type="Gene3D" id="3.40.50.720">
    <property type="entry name" value="NAD(P)-binding Rossmann-like Domain"/>
    <property type="match status" value="1"/>
</dbReference>
<gene>
    <name evidence="3" type="ORF">QWZ12_07720</name>
</gene>
<dbReference type="InterPro" id="IPR011032">
    <property type="entry name" value="GroES-like_sf"/>
</dbReference>
<dbReference type="SUPFAM" id="SSF51735">
    <property type="entry name" value="NAD(P)-binding Rossmann-fold domains"/>
    <property type="match status" value="1"/>
</dbReference>
<feature type="domain" description="Enoyl reductase (ER)" evidence="2">
    <location>
        <begin position="21"/>
        <end position="340"/>
    </location>
</feature>
<dbReference type="InterPro" id="IPR041694">
    <property type="entry name" value="ADH_N_2"/>
</dbReference>
<dbReference type="SMART" id="SM00829">
    <property type="entry name" value="PKS_ER"/>
    <property type="match status" value="1"/>
</dbReference>
<evidence type="ECO:0000313" key="3">
    <source>
        <dbReference type="EMBL" id="MDN3590500.1"/>
    </source>
</evidence>
<evidence type="ECO:0000259" key="2">
    <source>
        <dbReference type="SMART" id="SM00829"/>
    </source>
</evidence>
<name>A0ABT8BFG8_9HYPH</name>
<proteinExistence type="predicted"/>
<evidence type="ECO:0000256" key="1">
    <source>
        <dbReference type="ARBA" id="ARBA00023002"/>
    </source>
</evidence>
<organism evidence="3 4">
    <name type="scientific">Methylobacterium adhaesivum</name>
    <dbReference type="NCBI Taxonomy" id="333297"/>
    <lineage>
        <taxon>Bacteria</taxon>
        <taxon>Pseudomonadati</taxon>
        <taxon>Pseudomonadota</taxon>
        <taxon>Alphaproteobacteria</taxon>
        <taxon>Hyphomicrobiales</taxon>
        <taxon>Methylobacteriaceae</taxon>
        <taxon>Methylobacterium</taxon>
    </lineage>
</organism>
<dbReference type="Pfam" id="PF16884">
    <property type="entry name" value="ADH_N_2"/>
    <property type="match status" value="1"/>
</dbReference>
<dbReference type="PANTHER" id="PTHR43205">
    <property type="entry name" value="PROSTAGLANDIN REDUCTASE"/>
    <property type="match status" value="1"/>
</dbReference>
<sequence length="343" mass="36047">MTTPTTSTVNRRIVLAARPHGEPNETHFRLEEGRVPTPRDGEVLLANRYLSLDPYMRGRMSAAKSYAEPVAIGDTMVGATVADIVASNHPDFAPGDTVVGFGGWQDFYTSDGKGLRKLDPAAAPVTTALGVLGMPGMTAYTGLLTIGAPKAGETVVVAAAAGPVGSLVGQIAKRQGARAVGIAGGPEKCAYLRDTLGFDAALDHRADDFAEALAAACPNGIDVYFENVGGAVFDAVLPLLNTFARIPVCGLVSGYSATDLPAGPDRVPLLMRAVLSKRLTLRGFIVWDFADQEAAFLRDVGGWLKEGAIVHREDIVDGLENAPTAFAGLLKGRNFGKLMIRIS</sequence>
<keyword evidence="1" id="KW-0560">Oxidoreductase</keyword>
<dbReference type="InterPro" id="IPR013149">
    <property type="entry name" value="ADH-like_C"/>
</dbReference>
<dbReference type="Proteomes" id="UP001224644">
    <property type="component" value="Unassembled WGS sequence"/>
</dbReference>
<dbReference type="InterPro" id="IPR020843">
    <property type="entry name" value="ER"/>
</dbReference>
<dbReference type="CDD" id="cd05288">
    <property type="entry name" value="PGDH"/>
    <property type="match status" value="1"/>
</dbReference>
<dbReference type="EMBL" id="JAUFPX010000005">
    <property type="protein sequence ID" value="MDN3590500.1"/>
    <property type="molecule type" value="Genomic_DNA"/>
</dbReference>
<keyword evidence="4" id="KW-1185">Reference proteome</keyword>
<reference evidence="4" key="1">
    <citation type="journal article" date="2019" name="Int. J. Syst. Evol. Microbiol.">
        <title>The Global Catalogue of Microorganisms (GCM) 10K type strain sequencing project: providing services to taxonomists for standard genome sequencing and annotation.</title>
        <authorList>
            <consortium name="The Broad Institute Genomics Platform"/>
            <consortium name="The Broad Institute Genome Sequencing Center for Infectious Disease"/>
            <person name="Wu L."/>
            <person name="Ma J."/>
        </authorList>
    </citation>
    <scope>NUCLEOTIDE SEQUENCE [LARGE SCALE GENOMIC DNA]</scope>
    <source>
        <strain evidence="4">CECT 7069</strain>
    </source>
</reference>
<dbReference type="InterPro" id="IPR036291">
    <property type="entry name" value="NAD(P)-bd_dom_sf"/>
</dbReference>
<dbReference type="Gene3D" id="3.90.180.10">
    <property type="entry name" value="Medium-chain alcohol dehydrogenases, catalytic domain"/>
    <property type="match status" value="1"/>
</dbReference>
<dbReference type="InterPro" id="IPR045010">
    <property type="entry name" value="MDR_fam"/>
</dbReference>
<dbReference type="RefSeq" id="WP_238225865.1">
    <property type="nucleotide sequence ID" value="NZ_BPQD01000015.1"/>
</dbReference>
<evidence type="ECO:0000313" key="4">
    <source>
        <dbReference type="Proteomes" id="UP001224644"/>
    </source>
</evidence>
<accession>A0ABT8BFG8</accession>
<dbReference type="SUPFAM" id="SSF50129">
    <property type="entry name" value="GroES-like"/>
    <property type="match status" value="1"/>
</dbReference>
<protein>
    <submittedName>
        <fullName evidence="3">NADP-dependent oxidoreductase</fullName>
    </submittedName>
</protein>
<comment type="caution">
    <text evidence="3">The sequence shown here is derived from an EMBL/GenBank/DDBJ whole genome shotgun (WGS) entry which is preliminary data.</text>
</comment>
<dbReference type="Pfam" id="PF00107">
    <property type="entry name" value="ADH_zinc_N"/>
    <property type="match status" value="1"/>
</dbReference>